<organism evidence="3 4">
    <name type="scientific">Clostridium tagluense</name>
    <dbReference type="NCBI Taxonomy" id="360422"/>
    <lineage>
        <taxon>Bacteria</taxon>
        <taxon>Bacillati</taxon>
        <taxon>Bacillota</taxon>
        <taxon>Clostridia</taxon>
        <taxon>Eubacteriales</taxon>
        <taxon>Clostridiaceae</taxon>
        <taxon>Clostridium</taxon>
    </lineage>
</organism>
<dbReference type="PANTHER" id="PTHR33744:SF15">
    <property type="entry name" value="CARBOHYDRATE DIACID REGULATOR"/>
    <property type="match status" value="1"/>
</dbReference>
<keyword evidence="4" id="KW-1185">Reference proteome</keyword>
<dbReference type="InterPro" id="IPR051448">
    <property type="entry name" value="CdaR-like_regulators"/>
</dbReference>
<dbReference type="InterPro" id="IPR042070">
    <property type="entry name" value="PucR_C-HTH_sf"/>
</dbReference>
<dbReference type="RefSeq" id="WP_125000567.1">
    <property type="nucleotide sequence ID" value="NZ_BHYK01000009.1"/>
</dbReference>
<evidence type="ECO:0000259" key="1">
    <source>
        <dbReference type="Pfam" id="PF05651"/>
    </source>
</evidence>
<gene>
    <name evidence="3" type="ORF">Ctaglu_18840</name>
</gene>
<comment type="caution">
    <text evidence="3">The sequence shown here is derived from an EMBL/GenBank/DDBJ whole genome shotgun (WGS) entry which is preliminary data.</text>
</comment>
<dbReference type="Pfam" id="PF05651">
    <property type="entry name" value="Diacid_rec"/>
    <property type="match status" value="1"/>
</dbReference>
<feature type="domain" description="Putative sugar diacid recognition" evidence="1">
    <location>
        <begin position="4"/>
        <end position="133"/>
    </location>
</feature>
<evidence type="ECO:0000313" key="4">
    <source>
        <dbReference type="Proteomes" id="UP000287872"/>
    </source>
</evidence>
<dbReference type="InterPro" id="IPR025736">
    <property type="entry name" value="PucR_C-HTH_dom"/>
</dbReference>
<proteinExistence type="predicted"/>
<dbReference type="InterPro" id="IPR008599">
    <property type="entry name" value="Diacid_rec"/>
</dbReference>
<sequence length="353" mass="40680">MITLTEQQAQSIVDRMMNVIPYNVNIMNEKGIIIGSGDKNRLYKLHEGAMEAIAKKNMIEILQGGLDTKPGVNTPILFQNKVVGVIGITGKPEEVKPFVELVRITAELLVNQEYVLFQRKISEQLKDEFLYELTYRKIDYNQDFKERGDALGIDVSIPRVAVVLTFNESFIEKVKGNLLNFIRSDEFFLKLNPLTIVIYMYYDSLVTKRLERFLFKKEEYYIEVGVGLSENVFGVSFKQATKALEIGKKLQVERKIHLYKDIEFISLIASFKGNSEMEKIIVNLETENKLDLLTTLITYINMNGQSNKTAEALYIHRNTLNYRLEKVEEVTGKNPKNLIDLFQLYTAYILSQI</sequence>
<evidence type="ECO:0000313" key="3">
    <source>
        <dbReference type="EMBL" id="GCD10261.1"/>
    </source>
</evidence>
<dbReference type="AlphaFoldDB" id="A0A401UL29"/>
<name>A0A401UL29_9CLOT</name>
<dbReference type="Gene3D" id="1.10.10.2840">
    <property type="entry name" value="PucR C-terminal helix-turn-helix domain"/>
    <property type="match status" value="1"/>
</dbReference>
<reference evidence="3 4" key="1">
    <citation type="submission" date="2018-11" db="EMBL/GenBank/DDBJ databases">
        <title>Genome sequencing and assembly of Clostridium tagluense strain A121.</title>
        <authorList>
            <person name="Murakami T."/>
            <person name="Segawa T."/>
            <person name="Shcherbakova V.A."/>
            <person name="Mori H."/>
            <person name="Yoshimura Y."/>
        </authorList>
    </citation>
    <scope>NUCLEOTIDE SEQUENCE [LARGE SCALE GENOMIC DNA]</scope>
    <source>
        <strain evidence="3 4">A121</strain>
    </source>
</reference>
<dbReference type="OrthoDB" id="212459at2"/>
<dbReference type="Pfam" id="PF13556">
    <property type="entry name" value="HTH_30"/>
    <property type="match status" value="1"/>
</dbReference>
<accession>A0A401UL29</accession>
<protein>
    <submittedName>
        <fullName evidence="3">Transcriptional regulator</fullName>
    </submittedName>
</protein>
<dbReference type="EMBL" id="BHYK01000009">
    <property type="protein sequence ID" value="GCD10261.1"/>
    <property type="molecule type" value="Genomic_DNA"/>
</dbReference>
<dbReference type="Proteomes" id="UP000287872">
    <property type="component" value="Unassembled WGS sequence"/>
</dbReference>
<evidence type="ECO:0000259" key="2">
    <source>
        <dbReference type="Pfam" id="PF13556"/>
    </source>
</evidence>
<feature type="domain" description="PucR C-terminal helix-turn-helix" evidence="2">
    <location>
        <begin position="292"/>
        <end position="348"/>
    </location>
</feature>
<dbReference type="PANTHER" id="PTHR33744">
    <property type="entry name" value="CARBOHYDRATE DIACID REGULATOR"/>
    <property type="match status" value="1"/>
</dbReference>